<dbReference type="eggNOG" id="ENOG502S9X3">
    <property type="taxonomic scope" value="Eukaryota"/>
</dbReference>
<protein>
    <submittedName>
        <fullName evidence="3">DUF1485 and MlrC domain protein</fullName>
    </submittedName>
</protein>
<feature type="domain" description="Microcystin LR degradation protein MlrC N-terminal" evidence="2">
    <location>
        <begin position="7"/>
        <end position="292"/>
    </location>
</feature>
<dbReference type="InterPro" id="IPR015995">
    <property type="entry name" value="MlrC_N"/>
</dbReference>
<dbReference type="PIRSF" id="PIRSF012702">
    <property type="entry name" value="UCP012702"/>
    <property type="match status" value="1"/>
</dbReference>
<dbReference type="InterPro" id="IPR010799">
    <property type="entry name" value="MlrC_C"/>
</dbReference>
<feature type="domain" description="Microcystin LR degradation protein MlrC C-terminal" evidence="1">
    <location>
        <begin position="304"/>
        <end position="475"/>
    </location>
</feature>
<evidence type="ECO:0000313" key="3">
    <source>
        <dbReference type="EMBL" id="EXV04559.1"/>
    </source>
</evidence>
<dbReference type="HOGENOM" id="CLU_028172_2_0_1"/>
<name>A0A0A1V314_9HYPO</name>
<evidence type="ECO:0000313" key="4">
    <source>
        <dbReference type="Proteomes" id="UP000030151"/>
    </source>
</evidence>
<dbReference type="AlphaFoldDB" id="A0A0A1V314"/>
<sequence>MVRRPIIAIAGLACETSTFTPSRTLAPAFHPKRGDEIIQRYQFLHADQPLGQDAEWKGALIGHALPGGVVTRDAFETLAAEILHRLRDIAALHKLDGLWLDIHGAMVVEGIDDSEAELLRRIRRVTGAHVIVSASMDLHGNVSRDLAHMCDLITCYRMAPHEDAMETKERACRNLVRVLKSKPPGARPLKAWVPIPVLLPGEQTSTRTEPAKHIYAAVPEVESTEGVVDAAIWVGYAWADEPRNRAVVMATGWDKHTVGKGAERLARLFWDARAAFEFVAPTGSYGECLDAAVASPASQRPYFISDSGDNPTAGGSGDVTWGLTRLLERPEFQDAGSGYTVIYASVPGPEAVAAAAEAGVGATVTVTAGGEVDSIHAPPLTMTGRVCAIKHGDRDAETEVVLQVGSVYAILTKLRKPYHKERDFTELGLRPRAADVVIVKIGYLEPELYDMAKGWMLALTPGGVDQDLERLGHRRIRRPMWPFDKAFEKDPDLGARWISASNEPLEGPDE</sequence>
<proteinExistence type="predicted"/>
<comment type="caution">
    <text evidence="3">The sequence shown here is derived from an EMBL/GenBank/DDBJ whole genome shotgun (WGS) entry which is preliminary data.</text>
</comment>
<reference evidence="3 4" key="1">
    <citation type="submission" date="2014-02" db="EMBL/GenBank/DDBJ databases">
        <title>The genome sequence of the entomopathogenic fungus Metarhizium robertsii ARSEF 2575.</title>
        <authorList>
            <person name="Giuliano Garisto Donzelli B."/>
            <person name="Roe B.A."/>
            <person name="Macmil S.L."/>
            <person name="Krasnoff S.B."/>
            <person name="Gibson D.M."/>
        </authorList>
    </citation>
    <scope>NUCLEOTIDE SEQUENCE [LARGE SCALE GENOMIC DNA]</scope>
    <source>
        <strain evidence="3 4">ARSEF 2575</strain>
    </source>
</reference>
<dbReference type="OrthoDB" id="4131805at2759"/>
<accession>A0A0A1V314</accession>
<dbReference type="Pfam" id="PF07171">
    <property type="entry name" value="MlrC_C"/>
    <property type="match status" value="1"/>
</dbReference>
<dbReference type="EMBL" id="JELW01000002">
    <property type="protein sequence ID" value="EXV04559.1"/>
    <property type="molecule type" value="Genomic_DNA"/>
</dbReference>
<evidence type="ECO:0000259" key="2">
    <source>
        <dbReference type="Pfam" id="PF07364"/>
    </source>
</evidence>
<dbReference type="Proteomes" id="UP000030151">
    <property type="component" value="Unassembled WGS sequence"/>
</dbReference>
<evidence type="ECO:0000259" key="1">
    <source>
        <dbReference type="Pfam" id="PF07171"/>
    </source>
</evidence>
<dbReference type="InterPro" id="IPR009197">
    <property type="entry name" value="MlrC"/>
</dbReference>
<gene>
    <name evidence="3" type="ORF">X797_002240</name>
</gene>
<organism evidence="3 4">
    <name type="scientific">Metarhizium robertsii</name>
    <dbReference type="NCBI Taxonomy" id="568076"/>
    <lineage>
        <taxon>Eukaryota</taxon>
        <taxon>Fungi</taxon>
        <taxon>Dikarya</taxon>
        <taxon>Ascomycota</taxon>
        <taxon>Pezizomycotina</taxon>
        <taxon>Sordariomycetes</taxon>
        <taxon>Hypocreomycetidae</taxon>
        <taxon>Hypocreales</taxon>
        <taxon>Clavicipitaceae</taxon>
        <taxon>Metarhizium</taxon>
    </lineage>
</organism>
<dbReference type="Pfam" id="PF07364">
    <property type="entry name" value="DUF1485"/>
    <property type="match status" value="1"/>
</dbReference>